<dbReference type="Pfam" id="PF12697">
    <property type="entry name" value="Abhydrolase_6"/>
    <property type="match status" value="1"/>
</dbReference>
<dbReference type="OrthoDB" id="9780765at2"/>
<dbReference type="InterPro" id="IPR050266">
    <property type="entry name" value="AB_hydrolase_sf"/>
</dbReference>
<dbReference type="PRINTS" id="PR00111">
    <property type="entry name" value="ABHYDROLASE"/>
</dbReference>
<dbReference type="GO" id="GO:0016020">
    <property type="term" value="C:membrane"/>
    <property type="evidence" value="ECO:0007669"/>
    <property type="project" value="TreeGrafter"/>
</dbReference>
<gene>
    <name evidence="3" type="ORF">CUJ89_35365</name>
</gene>
<dbReference type="GO" id="GO:0016787">
    <property type="term" value="F:hydrolase activity"/>
    <property type="evidence" value="ECO:0007669"/>
    <property type="project" value="UniProtKB-KW"/>
</dbReference>
<dbReference type="PANTHER" id="PTHR43798">
    <property type="entry name" value="MONOACYLGLYCEROL LIPASE"/>
    <property type="match status" value="1"/>
</dbReference>
<accession>A0A2Z5N996</accession>
<dbReference type="RefSeq" id="WP_114182475.1">
    <property type="nucleotide sequence ID" value="NZ_CP024904.1"/>
</dbReference>
<dbReference type="SUPFAM" id="SSF53474">
    <property type="entry name" value="alpha/beta-Hydrolases"/>
    <property type="match status" value="1"/>
</dbReference>
<evidence type="ECO:0000313" key="4">
    <source>
        <dbReference type="Proteomes" id="UP000253104"/>
    </source>
</evidence>
<keyword evidence="1 3" id="KW-0378">Hydrolase</keyword>
<protein>
    <submittedName>
        <fullName evidence="3">Alpha/beta hydrolase</fullName>
    </submittedName>
</protein>
<sequence length="266" mass="29027">MHVKTRGTRIYTDERGNGEPALLFLHYYGGSSRTWNGVIHDLGGRYRTVSMDHRGWGNSDAPEQGYAIGDLANDVQDVIEALKLERYVIVGHSMSGKVAQLFASRRPPGLEGLVLVAPSPPSPMHFSSEQRAEMAQIYDTRESIGWALDNVLTAKRLAPELREQVIADSLRGAPQAKRAWPLGGMVEDITADVTSIDVPVVVIAGELDQVDRPETLQNELLPRIPAARMLVLPGTGHLSPLEDPVAIATAIRQFMEQPGISLHGDA</sequence>
<dbReference type="Proteomes" id="UP000253104">
    <property type="component" value="Chromosome mHSR5_C"/>
</dbReference>
<evidence type="ECO:0000259" key="2">
    <source>
        <dbReference type="Pfam" id="PF12697"/>
    </source>
</evidence>
<evidence type="ECO:0000313" key="3">
    <source>
        <dbReference type="EMBL" id="AXF26115.1"/>
    </source>
</evidence>
<evidence type="ECO:0000256" key="1">
    <source>
        <dbReference type="ARBA" id="ARBA00022801"/>
    </source>
</evidence>
<dbReference type="InterPro" id="IPR000073">
    <property type="entry name" value="AB_hydrolase_1"/>
</dbReference>
<dbReference type="Gene3D" id="3.40.50.1820">
    <property type="entry name" value="alpha/beta hydrolase"/>
    <property type="match status" value="1"/>
</dbReference>
<reference evidence="3 4" key="1">
    <citation type="journal article" date="2018" name="ISME J.">
        <title>Involvement of Burkholderiaceae and sulfurous volatiles in disease-suppressive soils.</title>
        <authorList>
            <person name="Carrion V.J."/>
            <person name="Cordovez V."/>
            <person name="Tyc O."/>
            <person name="Etalo D.W."/>
            <person name="de Bruijn I."/>
            <person name="de Jager V.C."/>
            <person name="Medema M.H."/>
            <person name="Eberl L."/>
            <person name="Raaijmakers J.M."/>
        </authorList>
    </citation>
    <scope>NUCLEOTIDE SEQUENCE [LARGE SCALE GENOMIC DNA]</scope>
    <source>
        <strain evidence="4">mHSR5</strain>
    </source>
</reference>
<name>A0A2Z5N996_BURPY</name>
<organism evidence="3 4">
    <name type="scientific">Burkholderia pyrrocinia</name>
    <name type="common">Pseudomonas pyrrocinia</name>
    <dbReference type="NCBI Taxonomy" id="60550"/>
    <lineage>
        <taxon>Bacteria</taxon>
        <taxon>Pseudomonadati</taxon>
        <taxon>Pseudomonadota</taxon>
        <taxon>Betaproteobacteria</taxon>
        <taxon>Burkholderiales</taxon>
        <taxon>Burkholderiaceae</taxon>
        <taxon>Burkholderia</taxon>
        <taxon>Burkholderia cepacia complex</taxon>
    </lineage>
</organism>
<feature type="domain" description="AB hydrolase-1" evidence="2">
    <location>
        <begin position="22"/>
        <end position="249"/>
    </location>
</feature>
<dbReference type="PANTHER" id="PTHR43798:SF31">
    <property type="entry name" value="AB HYDROLASE SUPERFAMILY PROTEIN YCLE"/>
    <property type="match status" value="1"/>
</dbReference>
<dbReference type="EMBL" id="CP024904">
    <property type="protein sequence ID" value="AXF26115.1"/>
    <property type="molecule type" value="Genomic_DNA"/>
</dbReference>
<dbReference type="AlphaFoldDB" id="A0A2Z5N996"/>
<dbReference type="InterPro" id="IPR029058">
    <property type="entry name" value="AB_hydrolase_fold"/>
</dbReference>
<proteinExistence type="predicted"/>